<dbReference type="EMBL" id="VYYT01000014">
    <property type="protein sequence ID" value="KAK2777993.1"/>
    <property type="molecule type" value="Genomic_DNA"/>
</dbReference>
<name>A0AAE0DDD6_COLKA</name>
<evidence type="ECO:0000313" key="1">
    <source>
        <dbReference type="EMBL" id="KAK2777993.1"/>
    </source>
</evidence>
<accession>A0AAE0DDD6</accession>
<sequence length="80" mass="8398">MAGQTVRVCLLPVGSMRASLYGTEQDSLSQPSTNVPFARQFDAGGRDPSQPIHRPAVLLSNRSPGCKTLLNAGGCATIAR</sequence>
<keyword evidence="2" id="KW-1185">Reference proteome</keyword>
<gene>
    <name evidence="1" type="ORF">CKAH01_11857</name>
</gene>
<reference evidence="1" key="1">
    <citation type="submission" date="2023-02" db="EMBL/GenBank/DDBJ databases">
        <title>Colletotrichum kahawae CIFC_Que2 genome sequencing and assembly.</title>
        <authorList>
            <person name="Baroncelli R."/>
        </authorList>
    </citation>
    <scope>NUCLEOTIDE SEQUENCE</scope>
    <source>
        <strain evidence="1">CIFC_Que2</strain>
    </source>
</reference>
<protein>
    <submittedName>
        <fullName evidence="1">Uncharacterized protein</fullName>
    </submittedName>
</protein>
<evidence type="ECO:0000313" key="2">
    <source>
        <dbReference type="Proteomes" id="UP001281614"/>
    </source>
</evidence>
<organism evidence="1 2">
    <name type="scientific">Colletotrichum kahawae</name>
    <name type="common">Coffee berry disease fungus</name>
    <dbReference type="NCBI Taxonomy" id="34407"/>
    <lineage>
        <taxon>Eukaryota</taxon>
        <taxon>Fungi</taxon>
        <taxon>Dikarya</taxon>
        <taxon>Ascomycota</taxon>
        <taxon>Pezizomycotina</taxon>
        <taxon>Sordariomycetes</taxon>
        <taxon>Hypocreomycetidae</taxon>
        <taxon>Glomerellales</taxon>
        <taxon>Glomerellaceae</taxon>
        <taxon>Colletotrichum</taxon>
        <taxon>Colletotrichum gloeosporioides species complex</taxon>
    </lineage>
</organism>
<comment type="caution">
    <text evidence="1">The sequence shown here is derived from an EMBL/GenBank/DDBJ whole genome shotgun (WGS) entry which is preliminary data.</text>
</comment>
<dbReference type="AlphaFoldDB" id="A0AAE0DDD6"/>
<proteinExistence type="predicted"/>
<dbReference type="Proteomes" id="UP001281614">
    <property type="component" value="Unassembled WGS sequence"/>
</dbReference>